<accession>A0ABY4FEC3</accession>
<dbReference type="RefSeq" id="WP_244722606.1">
    <property type="nucleotide sequence ID" value="NZ_CP095049.1"/>
</dbReference>
<proteinExistence type="predicted"/>
<dbReference type="InterPro" id="IPR028957">
    <property type="entry name" value="Imm50"/>
</dbReference>
<protein>
    <submittedName>
        <fullName evidence="1">Immunity 50 family protein</fullName>
    </submittedName>
</protein>
<gene>
    <name evidence="1" type="ORF">MUN80_09105</name>
</gene>
<sequence length="137" mass="15330">MPVAENPATNRISNHEIVREYFGYWPSFHDAEITKAAFEANPGYWPSATFTIAAFELTAEVDPKGHYQQTKQCTIELLFTGIREMELEGFSHQNVILSLEIEESGSHIQCTINPSVGLDAFLIAEKVSVLSLTPTKR</sequence>
<evidence type="ECO:0000313" key="2">
    <source>
        <dbReference type="Proteomes" id="UP000831785"/>
    </source>
</evidence>
<dbReference type="EMBL" id="CP095049">
    <property type="protein sequence ID" value="UOQ54900.1"/>
    <property type="molecule type" value="Genomic_DNA"/>
</dbReference>
<name>A0ABY4FEC3_9BACT</name>
<keyword evidence="2" id="KW-1185">Reference proteome</keyword>
<dbReference type="Proteomes" id="UP000831785">
    <property type="component" value="Chromosome"/>
</dbReference>
<organism evidence="1 2">
    <name type="scientific">Hymenobacter cellulosivorans</name>
    <dbReference type="NCBI Taxonomy" id="2932249"/>
    <lineage>
        <taxon>Bacteria</taxon>
        <taxon>Pseudomonadati</taxon>
        <taxon>Bacteroidota</taxon>
        <taxon>Cytophagia</taxon>
        <taxon>Cytophagales</taxon>
        <taxon>Hymenobacteraceae</taxon>
        <taxon>Hymenobacter</taxon>
    </lineage>
</organism>
<evidence type="ECO:0000313" key="1">
    <source>
        <dbReference type="EMBL" id="UOQ54900.1"/>
    </source>
</evidence>
<dbReference type="Pfam" id="PF15594">
    <property type="entry name" value="Imm50"/>
    <property type="match status" value="1"/>
</dbReference>
<reference evidence="1 2" key="1">
    <citation type="submission" date="2022-04" db="EMBL/GenBank/DDBJ databases">
        <title>Hymenobacter sp. isolated from the air.</title>
        <authorList>
            <person name="Won M."/>
            <person name="Lee C.-M."/>
            <person name="Woen H.-Y."/>
            <person name="Kwon S.-W."/>
        </authorList>
    </citation>
    <scope>NUCLEOTIDE SEQUENCE [LARGE SCALE GENOMIC DNA]</scope>
    <source>
        <strain evidence="2">5116 S-27</strain>
    </source>
</reference>